<feature type="domain" description="PhnB-like" evidence="1">
    <location>
        <begin position="7"/>
        <end position="124"/>
    </location>
</feature>
<evidence type="ECO:0000313" key="3">
    <source>
        <dbReference type="Proteomes" id="UP000549517"/>
    </source>
</evidence>
<sequence length="159" mass="17841">MTSTLPISPCLWFDSNAREAMEYYVSVFPNSRIVSIAEYPDESLSEHFAGMQGKVLTGEFILNGVSFICLDGGPLFTFSEATSFTVQCKDQDEIDYYWKALSHVPESEQCGWCKDRFGLSWQIVPANMSDLLRTDAQIQTMMQMHKLDISALETAGQGV</sequence>
<dbReference type="PANTHER" id="PTHR33990">
    <property type="entry name" value="PROTEIN YJDN-RELATED"/>
    <property type="match status" value="1"/>
</dbReference>
<dbReference type="RefSeq" id="WP_170274868.1">
    <property type="nucleotide sequence ID" value="NZ_BAAAKH010000013.1"/>
</dbReference>
<protein>
    <submittedName>
        <fullName evidence="2">VOC family protein</fullName>
    </submittedName>
</protein>
<accession>A0A849ASD1</accession>
<proteinExistence type="predicted"/>
<gene>
    <name evidence="2" type="ORF">HLA91_12015</name>
</gene>
<dbReference type="SUPFAM" id="SSF54593">
    <property type="entry name" value="Glyoxalase/Bleomycin resistance protein/Dihydroxybiphenyl dioxygenase"/>
    <property type="match status" value="1"/>
</dbReference>
<name>A0A849ASD1_9MICO</name>
<dbReference type="PIRSF" id="PIRSF021700">
    <property type="entry name" value="3_dmu_93_MTrfase"/>
    <property type="match status" value="1"/>
</dbReference>
<dbReference type="Proteomes" id="UP000549517">
    <property type="component" value="Unassembled WGS sequence"/>
</dbReference>
<dbReference type="InterPro" id="IPR029068">
    <property type="entry name" value="Glyas_Bleomycin-R_OHBP_Dase"/>
</dbReference>
<reference evidence="2 3" key="1">
    <citation type="submission" date="2020-05" db="EMBL/GenBank/DDBJ databases">
        <title>MicrobeNet Type strains.</title>
        <authorList>
            <person name="Nicholson A.C."/>
        </authorList>
    </citation>
    <scope>NUCLEOTIDE SEQUENCE [LARGE SCALE GENOMIC DNA]</scope>
    <source>
        <strain evidence="2 3">CCUG 46604</strain>
    </source>
</reference>
<dbReference type="Gene3D" id="3.10.180.10">
    <property type="entry name" value="2,3-Dihydroxybiphenyl 1,2-Dioxygenase, domain 1"/>
    <property type="match status" value="1"/>
</dbReference>
<dbReference type="AlphaFoldDB" id="A0A849ASD1"/>
<dbReference type="CDD" id="cd06588">
    <property type="entry name" value="PhnB_like"/>
    <property type="match status" value="1"/>
</dbReference>
<comment type="caution">
    <text evidence="2">The sequence shown here is derived from an EMBL/GenBank/DDBJ whole genome shotgun (WGS) entry which is preliminary data.</text>
</comment>
<dbReference type="Pfam" id="PF06983">
    <property type="entry name" value="3-dmu-9_3-mt"/>
    <property type="match status" value="1"/>
</dbReference>
<evidence type="ECO:0000313" key="2">
    <source>
        <dbReference type="EMBL" id="NNG80088.1"/>
    </source>
</evidence>
<dbReference type="EMBL" id="JABEMC010000009">
    <property type="protein sequence ID" value="NNG80088.1"/>
    <property type="molecule type" value="Genomic_DNA"/>
</dbReference>
<dbReference type="InterPro" id="IPR028973">
    <property type="entry name" value="PhnB-like"/>
</dbReference>
<evidence type="ECO:0000259" key="1">
    <source>
        <dbReference type="Pfam" id="PF06983"/>
    </source>
</evidence>
<organism evidence="2 3">
    <name type="scientific">Brevibacterium luteolum</name>
    <dbReference type="NCBI Taxonomy" id="199591"/>
    <lineage>
        <taxon>Bacteria</taxon>
        <taxon>Bacillati</taxon>
        <taxon>Actinomycetota</taxon>
        <taxon>Actinomycetes</taxon>
        <taxon>Micrococcales</taxon>
        <taxon>Brevibacteriaceae</taxon>
        <taxon>Brevibacterium</taxon>
    </lineage>
</organism>
<dbReference type="InterPro" id="IPR009725">
    <property type="entry name" value="3_dmu_93_MTrfase"/>
</dbReference>